<proteinExistence type="inferred from homology"/>
<comment type="caution">
    <text evidence="5">The sequence shown here is derived from an EMBL/GenBank/DDBJ whole genome shotgun (WGS) entry which is preliminary data.</text>
</comment>
<dbReference type="Pfam" id="PF13458">
    <property type="entry name" value="Peripla_BP_6"/>
    <property type="match status" value="1"/>
</dbReference>
<keyword evidence="3" id="KW-0472">Membrane</keyword>
<dbReference type="Proteomes" id="UP000179183">
    <property type="component" value="Unassembled WGS sequence"/>
</dbReference>
<gene>
    <name evidence="5" type="ORF">A3D34_03825</name>
</gene>
<evidence type="ECO:0000256" key="2">
    <source>
        <dbReference type="ARBA" id="ARBA00022729"/>
    </source>
</evidence>
<dbReference type="InterPro" id="IPR051010">
    <property type="entry name" value="BCAA_transport"/>
</dbReference>
<evidence type="ECO:0000259" key="4">
    <source>
        <dbReference type="Pfam" id="PF13458"/>
    </source>
</evidence>
<feature type="transmembrane region" description="Helical" evidence="3">
    <location>
        <begin position="7"/>
        <end position="25"/>
    </location>
</feature>
<comment type="similarity">
    <text evidence="1">Belongs to the leucine-binding protein family.</text>
</comment>
<protein>
    <recommendedName>
        <fullName evidence="4">Leucine-binding protein domain-containing protein</fullName>
    </recommendedName>
</protein>
<dbReference type="InterPro" id="IPR028081">
    <property type="entry name" value="Leu-bd"/>
</dbReference>
<dbReference type="PANTHER" id="PTHR30483">
    <property type="entry name" value="LEUCINE-SPECIFIC-BINDING PROTEIN"/>
    <property type="match status" value="1"/>
</dbReference>
<dbReference type="Gene3D" id="3.40.50.2300">
    <property type="match status" value="2"/>
</dbReference>
<keyword evidence="2" id="KW-0732">Signal</keyword>
<dbReference type="InterPro" id="IPR028082">
    <property type="entry name" value="Peripla_BP_I"/>
</dbReference>
<organism evidence="5 6">
    <name type="scientific">Candidatus Staskawiczbacteria bacterium RIFCSPHIGHO2_02_FULL_33_16</name>
    <dbReference type="NCBI Taxonomy" id="1802204"/>
    <lineage>
        <taxon>Bacteria</taxon>
        <taxon>Candidatus Staskawicziibacteriota</taxon>
    </lineage>
</organism>
<dbReference type="EMBL" id="MHOQ01000043">
    <property type="protein sequence ID" value="OGZ65521.1"/>
    <property type="molecule type" value="Genomic_DNA"/>
</dbReference>
<feature type="domain" description="Leucine-binding protein" evidence="4">
    <location>
        <begin position="33"/>
        <end position="359"/>
    </location>
</feature>
<evidence type="ECO:0000313" key="6">
    <source>
        <dbReference type="Proteomes" id="UP000179183"/>
    </source>
</evidence>
<evidence type="ECO:0000256" key="3">
    <source>
        <dbReference type="SAM" id="Phobius"/>
    </source>
</evidence>
<keyword evidence="3" id="KW-0812">Transmembrane</keyword>
<name>A0A1G2HTF5_9BACT</name>
<sequence length="375" mass="41440">MNKNKKITIIVVVIVAIVLIGYVVLRNQQKNNEINIGVVLPLSGGAASFYGEYGQRGLMLALEDLNKDFNQKRISVTIEDSQDQPKLGINAVNKLINQGIHFVIGGQISGVTLAMAPIVEQNKVLLIVPGSASPKVTDAGDYIFRTKVSAAIEAKKVSDFIVNELSIRKVAFLYQNSDYGVGVFNVLKAEMEKGGVIMTNDEHFEIGSVDMRTQLTKIKSSDAELVLLAGYPKDIGQILRQASELKLDKKFFAHSGSIGPDVVKVGGTGAENLLFLYEISVNKEDQKTKSFFDRYEQKYSDSPELFSMIAYDTTVLLGEKIRECKEDVECVKNALYNTVNYPGITGLINFDNKGDIIRDLFTLFTIKEGKFVITE</sequence>
<evidence type="ECO:0000256" key="1">
    <source>
        <dbReference type="ARBA" id="ARBA00010062"/>
    </source>
</evidence>
<accession>A0A1G2HTF5</accession>
<dbReference type="CDD" id="cd19984">
    <property type="entry name" value="PBP1_ABC_ligand_binding-like"/>
    <property type="match status" value="1"/>
</dbReference>
<keyword evidence="3" id="KW-1133">Transmembrane helix</keyword>
<dbReference type="AlphaFoldDB" id="A0A1G2HTF5"/>
<reference evidence="5 6" key="1">
    <citation type="journal article" date="2016" name="Nat. Commun.">
        <title>Thousands of microbial genomes shed light on interconnected biogeochemical processes in an aquifer system.</title>
        <authorList>
            <person name="Anantharaman K."/>
            <person name="Brown C.T."/>
            <person name="Hug L.A."/>
            <person name="Sharon I."/>
            <person name="Castelle C.J."/>
            <person name="Probst A.J."/>
            <person name="Thomas B.C."/>
            <person name="Singh A."/>
            <person name="Wilkins M.J."/>
            <person name="Karaoz U."/>
            <person name="Brodie E.L."/>
            <person name="Williams K.H."/>
            <person name="Hubbard S.S."/>
            <person name="Banfield J.F."/>
        </authorList>
    </citation>
    <scope>NUCLEOTIDE SEQUENCE [LARGE SCALE GENOMIC DNA]</scope>
</reference>
<dbReference type="SUPFAM" id="SSF53822">
    <property type="entry name" value="Periplasmic binding protein-like I"/>
    <property type="match status" value="1"/>
</dbReference>
<evidence type="ECO:0000313" key="5">
    <source>
        <dbReference type="EMBL" id="OGZ65521.1"/>
    </source>
</evidence>
<dbReference type="PANTHER" id="PTHR30483:SF6">
    <property type="entry name" value="PERIPLASMIC BINDING PROTEIN OF ABC TRANSPORTER FOR NATURAL AMINO ACIDS"/>
    <property type="match status" value="1"/>
</dbReference>